<dbReference type="SUPFAM" id="SSF52540">
    <property type="entry name" value="P-loop containing nucleoside triphosphate hydrolases"/>
    <property type="match status" value="1"/>
</dbReference>
<dbReference type="AlphaFoldDB" id="A0A1Q8CJR5"/>
<feature type="domain" description="Bacterial transcriptional activator" evidence="4">
    <location>
        <begin position="92"/>
        <end position="237"/>
    </location>
</feature>
<keyword evidence="6" id="KW-1185">Reference proteome</keyword>
<dbReference type="OrthoDB" id="9812579at2"/>
<dbReference type="SUPFAM" id="SSF46894">
    <property type="entry name" value="C-terminal effector domain of the bipartite response regulators"/>
    <property type="match status" value="1"/>
</dbReference>
<organism evidence="5 6">
    <name type="scientific">Actinophytocola xanthii</name>
    <dbReference type="NCBI Taxonomy" id="1912961"/>
    <lineage>
        <taxon>Bacteria</taxon>
        <taxon>Bacillati</taxon>
        <taxon>Actinomycetota</taxon>
        <taxon>Actinomycetes</taxon>
        <taxon>Pseudonocardiales</taxon>
        <taxon>Pseudonocardiaceae</taxon>
    </lineage>
</organism>
<name>A0A1Q8CJR5_9PSEU</name>
<dbReference type="GO" id="GO:0006355">
    <property type="term" value="P:regulation of DNA-templated transcription"/>
    <property type="evidence" value="ECO:0007669"/>
    <property type="project" value="InterPro"/>
</dbReference>
<comment type="caution">
    <text evidence="5">The sequence shown here is derived from an EMBL/GenBank/DDBJ whole genome shotgun (WGS) entry which is preliminary data.</text>
</comment>
<evidence type="ECO:0000313" key="5">
    <source>
        <dbReference type="EMBL" id="OLF14595.1"/>
    </source>
</evidence>
<comment type="similarity">
    <text evidence="1">Belongs to the AfsR/DnrI/RedD regulatory family.</text>
</comment>
<dbReference type="SMART" id="SM00862">
    <property type="entry name" value="Trans_reg_C"/>
    <property type="match status" value="1"/>
</dbReference>
<dbReference type="Pfam" id="PF03704">
    <property type="entry name" value="BTAD"/>
    <property type="match status" value="1"/>
</dbReference>
<dbReference type="PANTHER" id="PTHR47691:SF3">
    <property type="entry name" value="HTH-TYPE TRANSCRIPTIONAL REGULATOR RV0890C-RELATED"/>
    <property type="match status" value="1"/>
</dbReference>
<keyword evidence="2" id="KW-0238">DNA-binding</keyword>
<dbReference type="EMBL" id="MSIE01000052">
    <property type="protein sequence ID" value="OLF14595.1"/>
    <property type="molecule type" value="Genomic_DNA"/>
</dbReference>
<proteinExistence type="inferred from homology"/>
<sequence length="1047" mass="111814">MTIELALLSRACCRGSEITRPRLRHLFALLADDLRAGASTARLVEELWPDERPVHPAKALQVLVSHARASLGADIIASTPSGYRLSLGPDEVDAAAVLVRLAASVRCARTGDHAAALEHAEAGLALWSTPPEVNLELGDPLSMLRAARASTYRSLVRERSLALSRLDRRAEALELLLEVVGEYPRDEEVLAELLRCEAATVGPAAALDRYEAYRRAVREELGSDPGPALRAVHHQLLQGERPLVRRGVPHEPNALLGRDADVRAVAQLLRTSRVTSIVGAGGLGKTRLAHVVSRRAEQRVVCFVELAGVAGDEDVVHQVASALDVGEPGFASVGRGDPTDGLAGIVNVLAPGPALLVLDNCEHVVAGAAELVRALVAMCADLRVLTTSRAPLGISSESVYLLPELEPATAVELFGQRARAARSGVDLPADVVAQLCGHLDGLPLAVELAAARVRVMSVGEIARGLEDRFALLRGGSRDAPERHRTLHAVIDWSWHLLDAAGRTAMRALSVFPGGFTGAAARHLVGEDALRVVEQLVGQSMLRVSDTGAGVRFRMLETVREFSAARRADAGETEEVTGRFLAWAQAFGLAHQESVFGGELVSTVARIRAEQDNLVLALRYGIDRRDGATVAAASAALAGLWTVESNFGRMATLGEETAWVLSHFRPEPVFVEVTRTAAVLAAVSAFLLHGSGAARSLLTLRRLPQAPPVTMPRALDVVLRAVAPAPDLSALDTLCGSAEPLVAGLANGVVSQLRETADDLEGALAAARRSLGAFERLAVPVLLATAHSRMGELCLRADLPDETRHHVGEILAVVDEVGAWTTAARARWVMVLADLQRGAVDEAERGLDQALRAGADKALSMAMFDVAVRAEILLARGQVEAGLRLWRRVTDRQRRDARPDDGGDWWSLEARAVTVVAHAHHRRLDLVEEIVHELPFLLRAAATVAAPSSYSNFPICGALLLALGMAEVARGQRRVGVRMIALAHRFRFTRNFQPTMSAARATRVAEKADGSAYAEAVSSYADLAPGALRPAAMAALRERELVTASDPS</sequence>
<evidence type="ECO:0000313" key="6">
    <source>
        <dbReference type="Proteomes" id="UP000185596"/>
    </source>
</evidence>
<dbReference type="InterPro" id="IPR011990">
    <property type="entry name" value="TPR-like_helical_dom_sf"/>
</dbReference>
<protein>
    <submittedName>
        <fullName evidence="5">LuxR family transcriptional regulator</fullName>
    </submittedName>
</protein>
<dbReference type="Gene3D" id="1.10.10.10">
    <property type="entry name" value="Winged helix-like DNA-binding domain superfamily/Winged helix DNA-binding domain"/>
    <property type="match status" value="1"/>
</dbReference>
<dbReference type="InterPro" id="IPR036388">
    <property type="entry name" value="WH-like_DNA-bd_sf"/>
</dbReference>
<dbReference type="InterPro" id="IPR005158">
    <property type="entry name" value="BTAD"/>
</dbReference>
<gene>
    <name evidence="5" type="ORF">BU204_25935</name>
</gene>
<dbReference type="InterPro" id="IPR001867">
    <property type="entry name" value="OmpR/PhoB-type_DNA-bd"/>
</dbReference>
<feature type="domain" description="OmpR/PhoB-type" evidence="3">
    <location>
        <begin position="15"/>
        <end position="85"/>
    </location>
</feature>
<dbReference type="GO" id="GO:0016887">
    <property type="term" value="F:ATP hydrolysis activity"/>
    <property type="evidence" value="ECO:0007669"/>
    <property type="project" value="InterPro"/>
</dbReference>
<dbReference type="SUPFAM" id="SSF48452">
    <property type="entry name" value="TPR-like"/>
    <property type="match status" value="1"/>
</dbReference>
<dbReference type="InterPro" id="IPR049945">
    <property type="entry name" value="AAA_22"/>
</dbReference>
<dbReference type="Gene3D" id="1.25.40.10">
    <property type="entry name" value="Tetratricopeptide repeat domain"/>
    <property type="match status" value="2"/>
</dbReference>
<dbReference type="InterPro" id="IPR027417">
    <property type="entry name" value="P-loop_NTPase"/>
</dbReference>
<evidence type="ECO:0000259" key="4">
    <source>
        <dbReference type="SMART" id="SM01043"/>
    </source>
</evidence>
<dbReference type="PANTHER" id="PTHR47691">
    <property type="entry name" value="REGULATOR-RELATED"/>
    <property type="match status" value="1"/>
</dbReference>
<dbReference type="STRING" id="1912961.BU204_25935"/>
<dbReference type="Proteomes" id="UP000185596">
    <property type="component" value="Unassembled WGS sequence"/>
</dbReference>
<dbReference type="GO" id="GO:0003677">
    <property type="term" value="F:DNA binding"/>
    <property type="evidence" value="ECO:0007669"/>
    <property type="project" value="UniProtKB-KW"/>
</dbReference>
<evidence type="ECO:0000256" key="2">
    <source>
        <dbReference type="ARBA" id="ARBA00023125"/>
    </source>
</evidence>
<accession>A0A1Q8CJR5</accession>
<dbReference type="InterPro" id="IPR016032">
    <property type="entry name" value="Sig_transdc_resp-reg_C-effctor"/>
</dbReference>
<dbReference type="RefSeq" id="WP_075128372.1">
    <property type="nucleotide sequence ID" value="NZ_MSIE01000052.1"/>
</dbReference>
<dbReference type="SMART" id="SM01043">
    <property type="entry name" value="BTAD"/>
    <property type="match status" value="1"/>
</dbReference>
<evidence type="ECO:0000256" key="1">
    <source>
        <dbReference type="ARBA" id="ARBA00005820"/>
    </source>
</evidence>
<evidence type="ECO:0000259" key="3">
    <source>
        <dbReference type="SMART" id="SM00862"/>
    </source>
</evidence>
<dbReference type="Pfam" id="PF13401">
    <property type="entry name" value="AAA_22"/>
    <property type="match status" value="1"/>
</dbReference>
<reference evidence="5 6" key="1">
    <citation type="submission" date="2016-12" db="EMBL/GenBank/DDBJ databases">
        <title>The draft genome sequence of Actinophytocola sp. 11-183.</title>
        <authorList>
            <person name="Wang W."/>
            <person name="Yuan L."/>
        </authorList>
    </citation>
    <scope>NUCLEOTIDE SEQUENCE [LARGE SCALE GENOMIC DNA]</scope>
    <source>
        <strain evidence="5 6">11-183</strain>
    </source>
</reference>
<dbReference type="GO" id="GO:0000160">
    <property type="term" value="P:phosphorelay signal transduction system"/>
    <property type="evidence" value="ECO:0007669"/>
    <property type="project" value="InterPro"/>
</dbReference>